<evidence type="ECO:0000313" key="5">
    <source>
        <dbReference type="Proteomes" id="UP000515563"/>
    </source>
</evidence>
<dbReference type="Gene3D" id="1.10.357.10">
    <property type="entry name" value="Tetracycline Repressor, domain 2"/>
    <property type="match status" value="1"/>
</dbReference>
<accession>A0A7G6WXT9</accession>
<dbReference type="KEGG" id="kqi:F1D05_13940"/>
<feature type="domain" description="HTH tetR-type" evidence="3">
    <location>
        <begin position="51"/>
        <end position="111"/>
    </location>
</feature>
<dbReference type="SUPFAM" id="SSF46689">
    <property type="entry name" value="Homeodomain-like"/>
    <property type="match status" value="1"/>
</dbReference>
<reference evidence="5" key="1">
    <citation type="submission" date="2019-09" db="EMBL/GenBank/DDBJ databases">
        <title>Antimicrobial potential of Antarctic Bacteria.</title>
        <authorList>
            <person name="Benaud N."/>
            <person name="Edwards R.J."/>
            <person name="Ferrari B.C."/>
        </authorList>
    </citation>
    <scope>NUCLEOTIDE SEQUENCE [LARGE SCALE GENOMIC DNA]</scope>
    <source>
        <strain evidence="5">SPB151</strain>
    </source>
</reference>
<gene>
    <name evidence="4" type="ORF">F1D05_13940</name>
</gene>
<reference evidence="4 5" key="2">
    <citation type="journal article" date="2020" name="Microbiol. Resour. Announc.">
        <title>Antarctic desert soil bacteria exhibit high novel natural product potential, evaluated through long-read genome sequencing and comparative genomics.</title>
        <authorList>
            <person name="Benaud N."/>
            <person name="Edwards R.J."/>
            <person name="Amos T.G."/>
            <person name="D'Agostino P.M."/>
            <person name="Gutierrez-Chavez C."/>
            <person name="Montgomery K."/>
            <person name="Nicetic I."/>
            <person name="Ferrari B.C."/>
        </authorList>
    </citation>
    <scope>NUCLEOTIDE SEQUENCE [LARGE SCALE GENOMIC DNA]</scope>
    <source>
        <strain evidence="4 5">SPB151</strain>
    </source>
</reference>
<dbReference type="AlphaFoldDB" id="A0A7G6WXT9"/>
<dbReference type="Gene3D" id="1.10.10.60">
    <property type="entry name" value="Homeodomain-like"/>
    <property type="match status" value="1"/>
</dbReference>
<evidence type="ECO:0000256" key="1">
    <source>
        <dbReference type="ARBA" id="ARBA00023125"/>
    </source>
</evidence>
<keyword evidence="1 2" id="KW-0238">DNA-binding</keyword>
<organism evidence="4 5">
    <name type="scientific">Kribbella qitaiheensis</name>
    <dbReference type="NCBI Taxonomy" id="1544730"/>
    <lineage>
        <taxon>Bacteria</taxon>
        <taxon>Bacillati</taxon>
        <taxon>Actinomycetota</taxon>
        <taxon>Actinomycetes</taxon>
        <taxon>Propionibacteriales</taxon>
        <taxon>Kribbellaceae</taxon>
        <taxon>Kribbella</taxon>
    </lineage>
</organism>
<evidence type="ECO:0000313" key="4">
    <source>
        <dbReference type="EMBL" id="QNE18804.1"/>
    </source>
</evidence>
<keyword evidence="5" id="KW-1185">Reference proteome</keyword>
<proteinExistence type="predicted"/>
<name>A0A7G6WXT9_9ACTN</name>
<dbReference type="InterPro" id="IPR009057">
    <property type="entry name" value="Homeodomain-like_sf"/>
</dbReference>
<protein>
    <submittedName>
        <fullName evidence="4">Helix-turn-helix transcriptional regulator</fullName>
    </submittedName>
</protein>
<dbReference type="InterPro" id="IPR001647">
    <property type="entry name" value="HTH_TetR"/>
</dbReference>
<dbReference type="PROSITE" id="PS50977">
    <property type="entry name" value="HTH_TETR_2"/>
    <property type="match status" value="1"/>
</dbReference>
<evidence type="ECO:0000256" key="2">
    <source>
        <dbReference type="PROSITE-ProRule" id="PRU00335"/>
    </source>
</evidence>
<evidence type="ECO:0000259" key="3">
    <source>
        <dbReference type="PROSITE" id="PS50977"/>
    </source>
</evidence>
<dbReference type="Proteomes" id="UP000515563">
    <property type="component" value="Chromosome"/>
</dbReference>
<feature type="DNA-binding region" description="H-T-H motif" evidence="2">
    <location>
        <begin position="74"/>
        <end position="93"/>
    </location>
</feature>
<dbReference type="GO" id="GO:0003677">
    <property type="term" value="F:DNA binding"/>
    <property type="evidence" value="ECO:0007669"/>
    <property type="project" value="UniProtKB-UniRule"/>
</dbReference>
<sequence>MPASSCGVSCSRSSVLPSTHPPRRLVESSCNATFMFHKSALAEESIGMTATTVDQTLRAATVEVLAEHGWNGVTLERVAERVGRSRVTLWRQGLSVETLLNALLDDLAQDYRDTMWPVLAAHGSGRENLLRTLTALFEVIDRHIPLVLSSDLIFHREQERNGSVSFLDPFERFLREGVADGSLHPRGRISDVAEVLLVSAAFTYVHMRGRHHWSRSRVRSLTLDLVLRGMVDP</sequence>
<dbReference type="EMBL" id="CP043661">
    <property type="protein sequence ID" value="QNE18804.1"/>
    <property type="molecule type" value="Genomic_DNA"/>
</dbReference>